<evidence type="ECO:0000256" key="1">
    <source>
        <dbReference type="SAM" id="MobiDB-lite"/>
    </source>
</evidence>
<dbReference type="VEuPathDB" id="FungiDB:ASPGLDRAFT_21256"/>
<dbReference type="RefSeq" id="XP_022405762.1">
    <property type="nucleotide sequence ID" value="XM_022543078.1"/>
</dbReference>
<protein>
    <submittedName>
        <fullName evidence="2">Uncharacterized protein</fullName>
    </submittedName>
</protein>
<keyword evidence="3" id="KW-1185">Reference proteome</keyword>
<feature type="region of interest" description="Disordered" evidence="1">
    <location>
        <begin position="147"/>
        <end position="187"/>
    </location>
</feature>
<accession>A0A1L9VYU0</accession>
<feature type="compositionally biased region" description="Polar residues" evidence="1">
    <location>
        <begin position="54"/>
        <end position="77"/>
    </location>
</feature>
<organism evidence="2 3">
    <name type="scientific">Aspergillus glaucus CBS 516.65</name>
    <dbReference type="NCBI Taxonomy" id="1160497"/>
    <lineage>
        <taxon>Eukaryota</taxon>
        <taxon>Fungi</taxon>
        <taxon>Dikarya</taxon>
        <taxon>Ascomycota</taxon>
        <taxon>Pezizomycotina</taxon>
        <taxon>Eurotiomycetes</taxon>
        <taxon>Eurotiomycetidae</taxon>
        <taxon>Eurotiales</taxon>
        <taxon>Aspergillaceae</taxon>
        <taxon>Aspergillus</taxon>
        <taxon>Aspergillus subgen. Aspergillus</taxon>
    </lineage>
</organism>
<sequence length="187" mass="20085">MTYVVPVPKCCNELERKYSSVNARGIQAINHHRALLPGLGEDQSSSNSDNDSSTGPQSNNQVNGMESSNDSTQDNINDGSVWLGDGIRVQRGCRYSLINIIHSESCRMQKYQISSLQHAALLYPFSTSSSGLCLTCPKWAATNNGTQQATSDLLGGNSGANDDEDDVDEDPGDLELPGVGDDGEDEE</sequence>
<evidence type="ECO:0000313" key="2">
    <source>
        <dbReference type="EMBL" id="OJJ89100.1"/>
    </source>
</evidence>
<feature type="compositionally biased region" description="Acidic residues" evidence="1">
    <location>
        <begin position="161"/>
        <end position="173"/>
    </location>
</feature>
<dbReference type="AlphaFoldDB" id="A0A1L9VYU0"/>
<dbReference type="Proteomes" id="UP000184300">
    <property type="component" value="Unassembled WGS sequence"/>
</dbReference>
<gene>
    <name evidence="2" type="ORF">ASPGLDRAFT_21256</name>
</gene>
<dbReference type="GeneID" id="34459339"/>
<feature type="compositionally biased region" description="Low complexity" evidence="1">
    <location>
        <begin position="44"/>
        <end position="53"/>
    </location>
</feature>
<proteinExistence type="predicted"/>
<dbReference type="EMBL" id="KV878888">
    <property type="protein sequence ID" value="OJJ89100.1"/>
    <property type="molecule type" value="Genomic_DNA"/>
</dbReference>
<reference evidence="3" key="1">
    <citation type="journal article" date="2017" name="Genome Biol.">
        <title>Comparative genomics reveals high biological diversity and specific adaptations in the industrially and medically important fungal genus Aspergillus.</title>
        <authorList>
            <person name="de Vries R.P."/>
            <person name="Riley R."/>
            <person name="Wiebenga A."/>
            <person name="Aguilar-Osorio G."/>
            <person name="Amillis S."/>
            <person name="Uchima C.A."/>
            <person name="Anderluh G."/>
            <person name="Asadollahi M."/>
            <person name="Askin M."/>
            <person name="Barry K."/>
            <person name="Battaglia E."/>
            <person name="Bayram O."/>
            <person name="Benocci T."/>
            <person name="Braus-Stromeyer S.A."/>
            <person name="Caldana C."/>
            <person name="Canovas D."/>
            <person name="Cerqueira G.C."/>
            <person name="Chen F."/>
            <person name="Chen W."/>
            <person name="Choi C."/>
            <person name="Clum A."/>
            <person name="Dos Santos R.A."/>
            <person name="Damasio A.R."/>
            <person name="Diallinas G."/>
            <person name="Emri T."/>
            <person name="Fekete E."/>
            <person name="Flipphi M."/>
            <person name="Freyberg S."/>
            <person name="Gallo A."/>
            <person name="Gournas C."/>
            <person name="Habgood R."/>
            <person name="Hainaut M."/>
            <person name="Harispe M.L."/>
            <person name="Henrissat B."/>
            <person name="Hilden K.S."/>
            <person name="Hope R."/>
            <person name="Hossain A."/>
            <person name="Karabika E."/>
            <person name="Karaffa L."/>
            <person name="Karanyi Z."/>
            <person name="Krasevec N."/>
            <person name="Kuo A."/>
            <person name="Kusch H."/>
            <person name="LaButti K."/>
            <person name="Lagendijk E.L."/>
            <person name="Lapidus A."/>
            <person name="Levasseur A."/>
            <person name="Lindquist E."/>
            <person name="Lipzen A."/>
            <person name="Logrieco A.F."/>
            <person name="MacCabe A."/>
            <person name="Maekelae M.R."/>
            <person name="Malavazi I."/>
            <person name="Melin P."/>
            <person name="Meyer V."/>
            <person name="Mielnichuk N."/>
            <person name="Miskei M."/>
            <person name="Molnar A.P."/>
            <person name="Mule G."/>
            <person name="Ngan C.Y."/>
            <person name="Orejas M."/>
            <person name="Orosz E."/>
            <person name="Ouedraogo J.P."/>
            <person name="Overkamp K.M."/>
            <person name="Park H.-S."/>
            <person name="Perrone G."/>
            <person name="Piumi F."/>
            <person name="Punt P.J."/>
            <person name="Ram A.F."/>
            <person name="Ramon A."/>
            <person name="Rauscher S."/>
            <person name="Record E."/>
            <person name="Riano-Pachon D.M."/>
            <person name="Robert V."/>
            <person name="Roehrig J."/>
            <person name="Ruller R."/>
            <person name="Salamov A."/>
            <person name="Salih N.S."/>
            <person name="Samson R.A."/>
            <person name="Sandor E."/>
            <person name="Sanguinetti M."/>
            <person name="Schuetze T."/>
            <person name="Sepcic K."/>
            <person name="Shelest E."/>
            <person name="Sherlock G."/>
            <person name="Sophianopoulou V."/>
            <person name="Squina F.M."/>
            <person name="Sun H."/>
            <person name="Susca A."/>
            <person name="Todd R.B."/>
            <person name="Tsang A."/>
            <person name="Unkles S.E."/>
            <person name="van de Wiele N."/>
            <person name="van Rossen-Uffink D."/>
            <person name="Oliveira J.V."/>
            <person name="Vesth T.C."/>
            <person name="Visser J."/>
            <person name="Yu J.-H."/>
            <person name="Zhou M."/>
            <person name="Andersen M.R."/>
            <person name="Archer D.B."/>
            <person name="Baker S.E."/>
            <person name="Benoit I."/>
            <person name="Brakhage A.A."/>
            <person name="Braus G.H."/>
            <person name="Fischer R."/>
            <person name="Frisvad J.C."/>
            <person name="Goldman G.H."/>
            <person name="Houbraken J."/>
            <person name="Oakley B."/>
            <person name="Pocsi I."/>
            <person name="Scazzocchio C."/>
            <person name="Seiboth B."/>
            <person name="vanKuyk P.A."/>
            <person name="Wortman J."/>
            <person name="Dyer P.S."/>
            <person name="Grigoriev I.V."/>
        </authorList>
    </citation>
    <scope>NUCLEOTIDE SEQUENCE [LARGE SCALE GENOMIC DNA]</scope>
    <source>
        <strain evidence="3">CBS 516.65</strain>
    </source>
</reference>
<feature type="region of interest" description="Disordered" evidence="1">
    <location>
        <begin position="37"/>
        <end position="77"/>
    </location>
</feature>
<name>A0A1L9VYU0_ASPGL</name>
<evidence type="ECO:0000313" key="3">
    <source>
        <dbReference type="Proteomes" id="UP000184300"/>
    </source>
</evidence>